<dbReference type="InterPro" id="IPR003660">
    <property type="entry name" value="HAMP_dom"/>
</dbReference>
<dbReference type="Gene3D" id="6.10.340.10">
    <property type="match status" value="1"/>
</dbReference>
<sequence>MKKFNFHSLKPKLVIVSILLLVIPMTILGFVSYSKSKESLNELGITNLKNSVEMTLGTIHSLNEEVERGDLSLEEAQEKVKKSILGEKGNDGTRPINPNIDLGEHGYIFILDEDGTQIAHPTHEGDNNWDSADPNGFMSTQAIIKQGERGGLTYFHWPLPNNEDVIEKKVAYSKTDPTWGWTVAASTYMMDFNKSAQQILNVIIIVGVLAILLGATVIWIFANKITKPINLVAEEMNYLSNGDLSREEVIVRTKDETRQLADAMNHLQQRLRGIISNVARASKKMTSQSEELTQSATEVKEGSEQVAITMQELASGAENQANSASELSTSMQTFTEQVEDANEKGKMIENSSGTVMEITKEGNDLMVSSMLQMEKIDQIVKEAVQKVSGLDEQTQEISKLVAVIKAIADQTNLLALNAAIEAARAGEHGKGFAVVADEVRKLAEQVASSVTDITNIVESIQNESSIVTDSLESGYQEVKQGTNQIQETGERFNRIEDAVNDVVSSIKGVSDNLARIVNDSQKMSSSIEDIAAISEESAAGIEETSASSQQTTSSMEQVSANSQSLADLAEELNEVVNEFKL</sequence>
<dbReference type="SMART" id="SM00304">
    <property type="entry name" value="HAMP"/>
    <property type="match status" value="1"/>
</dbReference>
<evidence type="ECO:0000256" key="6">
    <source>
        <dbReference type="ARBA" id="ARBA00023224"/>
    </source>
</evidence>
<feature type="domain" description="HAMP" evidence="12">
    <location>
        <begin position="223"/>
        <end position="276"/>
    </location>
</feature>
<evidence type="ECO:0000256" key="2">
    <source>
        <dbReference type="ARBA" id="ARBA00022475"/>
    </source>
</evidence>
<dbReference type="GO" id="GO:0007165">
    <property type="term" value="P:signal transduction"/>
    <property type="evidence" value="ECO:0007669"/>
    <property type="project" value="UniProtKB-KW"/>
</dbReference>
<evidence type="ECO:0000256" key="4">
    <source>
        <dbReference type="ARBA" id="ARBA00022989"/>
    </source>
</evidence>
<dbReference type="Proteomes" id="UP000182945">
    <property type="component" value="Chromosome"/>
</dbReference>
<dbReference type="InterPro" id="IPR004089">
    <property type="entry name" value="MCPsignal_dom"/>
</dbReference>
<dbReference type="SMART" id="SM00283">
    <property type="entry name" value="MA"/>
    <property type="match status" value="1"/>
</dbReference>
<dbReference type="PROSITE" id="PS50885">
    <property type="entry name" value="HAMP"/>
    <property type="match status" value="1"/>
</dbReference>
<evidence type="ECO:0000313" key="13">
    <source>
        <dbReference type="EMBL" id="APC49336.1"/>
    </source>
</evidence>
<proteinExistence type="inferred from homology"/>
<feature type="compositionally biased region" description="Low complexity" evidence="9">
    <location>
        <begin position="538"/>
        <end position="559"/>
    </location>
</feature>
<dbReference type="PANTHER" id="PTHR32089">
    <property type="entry name" value="METHYL-ACCEPTING CHEMOTAXIS PROTEIN MCPB"/>
    <property type="match status" value="1"/>
</dbReference>
<organism evidence="13 14">
    <name type="scientific">Virgibacillus halodenitrificans</name>
    <name type="common">Bacillus halodenitrificans</name>
    <dbReference type="NCBI Taxonomy" id="1482"/>
    <lineage>
        <taxon>Bacteria</taxon>
        <taxon>Bacillati</taxon>
        <taxon>Bacillota</taxon>
        <taxon>Bacilli</taxon>
        <taxon>Bacillales</taxon>
        <taxon>Bacillaceae</taxon>
        <taxon>Virgibacillus</taxon>
    </lineage>
</organism>
<dbReference type="CDD" id="cd18774">
    <property type="entry name" value="PDC2_HK_sensor"/>
    <property type="match status" value="1"/>
</dbReference>
<dbReference type="Pfam" id="PF00672">
    <property type="entry name" value="HAMP"/>
    <property type="match status" value="1"/>
</dbReference>
<evidence type="ECO:0000256" key="10">
    <source>
        <dbReference type="SAM" id="Phobius"/>
    </source>
</evidence>
<keyword evidence="6 8" id="KW-0807">Transducer</keyword>
<evidence type="ECO:0000256" key="3">
    <source>
        <dbReference type="ARBA" id="ARBA00022692"/>
    </source>
</evidence>
<dbReference type="AlphaFoldDB" id="A0AAC9J0X8"/>
<dbReference type="InterPro" id="IPR033480">
    <property type="entry name" value="sCache_2"/>
</dbReference>
<feature type="transmembrane region" description="Helical" evidence="10">
    <location>
        <begin position="12"/>
        <end position="33"/>
    </location>
</feature>
<comment type="subcellular location">
    <subcellularLocation>
        <location evidence="1">Cell membrane</location>
        <topology evidence="1">Multi-pass membrane protein</topology>
    </subcellularLocation>
</comment>
<dbReference type="SUPFAM" id="SSF58104">
    <property type="entry name" value="Methyl-accepting chemotaxis protein (MCP) signaling domain"/>
    <property type="match status" value="1"/>
</dbReference>
<dbReference type="CDD" id="cd11386">
    <property type="entry name" value="MCP_signal"/>
    <property type="match status" value="1"/>
</dbReference>
<name>A0AAC9J0X8_VIRHA</name>
<evidence type="ECO:0000259" key="12">
    <source>
        <dbReference type="PROSITE" id="PS50885"/>
    </source>
</evidence>
<dbReference type="KEGG" id="vhl:BME96_14555"/>
<comment type="similarity">
    <text evidence="7">Belongs to the methyl-accepting chemotaxis (MCP) protein family.</text>
</comment>
<protein>
    <submittedName>
        <fullName evidence="13">Chemotaxis protein</fullName>
    </submittedName>
</protein>
<feature type="domain" description="Methyl-accepting transducer" evidence="11">
    <location>
        <begin position="295"/>
        <end position="545"/>
    </location>
</feature>
<dbReference type="CDD" id="cd06225">
    <property type="entry name" value="HAMP"/>
    <property type="match status" value="1"/>
</dbReference>
<dbReference type="PROSITE" id="PS50111">
    <property type="entry name" value="CHEMOTAXIS_TRANSDUC_2"/>
    <property type="match status" value="1"/>
</dbReference>
<evidence type="ECO:0000259" key="11">
    <source>
        <dbReference type="PROSITE" id="PS50111"/>
    </source>
</evidence>
<evidence type="ECO:0000256" key="5">
    <source>
        <dbReference type="ARBA" id="ARBA00023136"/>
    </source>
</evidence>
<keyword evidence="2" id="KW-1003">Cell membrane</keyword>
<evidence type="ECO:0000256" key="8">
    <source>
        <dbReference type="PROSITE-ProRule" id="PRU00284"/>
    </source>
</evidence>
<dbReference type="GO" id="GO:0005886">
    <property type="term" value="C:plasma membrane"/>
    <property type="evidence" value="ECO:0007669"/>
    <property type="project" value="UniProtKB-SubCell"/>
</dbReference>
<feature type="region of interest" description="Disordered" evidence="9">
    <location>
        <begin position="538"/>
        <end position="563"/>
    </location>
</feature>
<dbReference type="EMBL" id="CP017962">
    <property type="protein sequence ID" value="APC49336.1"/>
    <property type="molecule type" value="Genomic_DNA"/>
</dbReference>
<dbReference type="RefSeq" id="WP_019378846.1">
    <property type="nucleotide sequence ID" value="NZ_CP017962.1"/>
</dbReference>
<evidence type="ECO:0000256" key="1">
    <source>
        <dbReference type="ARBA" id="ARBA00004651"/>
    </source>
</evidence>
<keyword evidence="4 10" id="KW-1133">Transmembrane helix</keyword>
<evidence type="ECO:0000256" key="7">
    <source>
        <dbReference type="ARBA" id="ARBA00029447"/>
    </source>
</evidence>
<dbReference type="Pfam" id="PF17200">
    <property type="entry name" value="sCache_2"/>
    <property type="match status" value="1"/>
</dbReference>
<evidence type="ECO:0000313" key="14">
    <source>
        <dbReference type="Proteomes" id="UP000182945"/>
    </source>
</evidence>
<dbReference type="Gene3D" id="1.10.287.950">
    <property type="entry name" value="Methyl-accepting chemotaxis protein"/>
    <property type="match status" value="1"/>
</dbReference>
<keyword evidence="3 10" id="KW-0812">Transmembrane</keyword>
<dbReference type="PANTHER" id="PTHR32089:SF114">
    <property type="entry name" value="METHYL-ACCEPTING CHEMOTAXIS PROTEIN MCPB"/>
    <property type="match status" value="1"/>
</dbReference>
<dbReference type="SMART" id="SM01049">
    <property type="entry name" value="Cache_2"/>
    <property type="match status" value="1"/>
</dbReference>
<feature type="transmembrane region" description="Helical" evidence="10">
    <location>
        <begin position="199"/>
        <end position="222"/>
    </location>
</feature>
<accession>A0AAC9J0X8</accession>
<reference evidence="13 14" key="1">
    <citation type="submission" date="2016-11" db="EMBL/GenBank/DDBJ databases">
        <title>Complete genome sequencing of Virgibacillus halodenitrificans PDB-F2.</title>
        <authorList>
            <person name="Sun Z."/>
            <person name="Zhou Y."/>
            <person name="Li H."/>
        </authorList>
    </citation>
    <scope>NUCLEOTIDE SEQUENCE [LARGE SCALE GENOMIC DNA]</scope>
    <source>
        <strain evidence="13 14">PDB-F2</strain>
    </source>
</reference>
<dbReference type="GeneID" id="71515630"/>
<evidence type="ECO:0000256" key="9">
    <source>
        <dbReference type="SAM" id="MobiDB-lite"/>
    </source>
</evidence>
<dbReference type="Pfam" id="PF00015">
    <property type="entry name" value="MCPsignal"/>
    <property type="match status" value="1"/>
</dbReference>
<dbReference type="Gene3D" id="3.30.450.20">
    <property type="entry name" value="PAS domain"/>
    <property type="match status" value="1"/>
</dbReference>
<keyword evidence="5 10" id="KW-0472">Membrane</keyword>
<gene>
    <name evidence="13" type="ORF">BME96_14555</name>
</gene>